<dbReference type="EMBL" id="OD004010">
    <property type="protein sequence ID" value="CAD7409131.1"/>
    <property type="molecule type" value="Genomic_DNA"/>
</dbReference>
<protein>
    <recommendedName>
        <fullName evidence="2">Receptor ligand binding region domain-containing protein</fullName>
    </recommendedName>
</protein>
<proteinExistence type="predicted"/>
<name>A0A7R9D8Q9_TIMPO</name>
<evidence type="ECO:0000313" key="1">
    <source>
        <dbReference type="EMBL" id="CAD7409131.1"/>
    </source>
</evidence>
<accession>A0A7R9D8Q9</accession>
<dbReference type="AlphaFoldDB" id="A0A7R9D8Q9"/>
<sequence>MAGIKPGALSSVDKQVTNTATLLARYRETGGSVGLDALVTEVTVKMVQKQTCLGIITDQAHQDVFNTAFFRKLGDTPYLKVLVKDNEDLLSPNYGTLEVIRQIRKDGCHSYVILLSNGAQMARLLRFGDSYKTVVADTVLVTSLSTPSLLSPVFP</sequence>
<gene>
    <name evidence="1" type="ORF">TPSB3V08_LOCUS6677</name>
</gene>
<organism evidence="1">
    <name type="scientific">Timema poppense</name>
    <name type="common">Walking stick</name>
    <dbReference type="NCBI Taxonomy" id="170557"/>
    <lineage>
        <taxon>Eukaryota</taxon>
        <taxon>Metazoa</taxon>
        <taxon>Ecdysozoa</taxon>
        <taxon>Arthropoda</taxon>
        <taxon>Hexapoda</taxon>
        <taxon>Insecta</taxon>
        <taxon>Pterygota</taxon>
        <taxon>Neoptera</taxon>
        <taxon>Polyneoptera</taxon>
        <taxon>Phasmatodea</taxon>
        <taxon>Timematodea</taxon>
        <taxon>Timematoidea</taxon>
        <taxon>Timematidae</taxon>
        <taxon>Timema</taxon>
    </lineage>
</organism>
<reference evidence="1" key="1">
    <citation type="submission" date="2020-11" db="EMBL/GenBank/DDBJ databases">
        <authorList>
            <person name="Tran Van P."/>
        </authorList>
    </citation>
    <scope>NUCLEOTIDE SEQUENCE</scope>
</reference>
<evidence type="ECO:0008006" key="2">
    <source>
        <dbReference type="Google" id="ProtNLM"/>
    </source>
</evidence>